<keyword evidence="3" id="KW-0560">Oxidoreductase</keyword>
<evidence type="ECO:0000313" key="8">
    <source>
        <dbReference type="EMBL" id="KAK7486413.1"/>
    </source>
</evidence>
<dbReference type="Gene3D" id="2.102.10.10">
    <property type="entry name" value="Rieske [2Fe-2S] iron-sulphur domain"/>
    <property type="match status" value="1"/>
</dbReference>
<accession>A0ABD0KGM9</accession>
<evidence type="ECO:0000256" key="6">
    <source>
        <dbReference type="ARBA" id="ARBA00023063"/>
    </source>
</evidence>
<dbReference type="AlphaFoldDB" id="A0ABD0KGM9"/>
<evidence type="ECO:0000256" key="1">
    <source>
        <dbReference type="ARBA" id="ARBA00022714"/>
    </source>
</evidence>
<keyword evidence="1" id="KW-0001">2Fe-2S</keyword>
<organism evidence="8 9">
    <name type="scientific">Batillaria attramentaria</name>
    <dbReference type="NCBI Taxonomy" id="370345"/>
    <lineage>
        <taxon>Eukaryota</taxon>
        <taxon>Metazoa</taxon>
        <taxon>Spiralia</taxon>
        <taxon>Lophotrochozoa</taxon>
        <taxon>Mollusca</taxon>
        <taxon>Gastropoda</taxon>
        <taxon>Caenogastropoda</taxon>
        <taxon>Sorbeoconcha</taxon>
        <taxon>Cerithioidea</taxon>
        <taxon>Batillariidae</taxon>
        <taxon>Batillaria</taxon>
    </lineage>
</organism>
<proteinExistence type="predicted"/>
<evidence type="ECO:0000313" key="9">
    <source>
        <dbReference type="Proteomes" id="UP001519460"/>
    </source>
</evidence>
<dbReference type="GO" id="GO:0046872">
    <property type="term" value="F:metal ion binding"/>
    <property type="evidence" value="ECO:0007669"/>
    <property type="project" value="UniProtKB-KW"/>
</dbReference>
<evidence type="ECO:0000256" key="3">
    <source>
        <dbReference type="ARBA" id="ARBA00023002"/>
    </source>
</evidence>
<dbReference type="GO" id="GO:0051537">
    <property type="term" value="F:2 iron, 2 sulfur cluster binding"/>
    <property type="evidence" value="ECO:0007669"/>
    <property type="project" value="UniProtKB-KW"/>
</dbReference>
<sequence>MATPGGSGQGQPLSNEWQDLGLVDELKKMKCRRMWAEKGSDVALFCITEGDKERFFVTNAKCPHENGPLDQGDIEDMGNGKYKLICPIHFYTFDLDTGISETHAPMQVAVFPTETRDGHLFVKYPEVLSKKNPKKRPSRF</sequence>
<dbReference type="InterPro" id="IPR017941">
    <property type="entry name" value="Rieske_2Fe-2S"/>
</dbReference>
<comment type="caution">
    <text evidence="8">The sequence shown here is derived from an EMBL/GenBank/DDBJ whole genome shotgun (WGS) entry which is preliminary data.</text>
</comment>
<dbReference type="SUPFAM" id="SSF50022">
    <property type="entry name" value="ISP domain"/>
    <property type="match status" value="1"/>
</dbReference>
<gene>
    <name evidence="8" type="ORF">BaRGS_00022337</name>
</gene>
<evidence type="ECO:0000256" key="2">
    <source>
        <dbReference type="ARBA" id="ARBA00022723"/>
    </source>
</evidence>
<evidence type="ECO:0000256" key="4">
    <source>
        <dbReference type="ARBA" id="ARBA00023004"/>
    </source>
</evidence>
<keyword evidence="4" id="KW-0408">Iron</keyword>
<feature type="domain" description="Rieske" evidence="7">
    <location>
        <begin position="17"/>
        <end position="122"/>
    </location>
</feature>
<name>A0ABD0KGM9_9CAEN</name>
<dbReference type="PROSITE" id="PS51296">
    <property type="entry name" value="RIESKE"/>
    <property type="match status" value="1"/>
</dbReference>
<dbReference type="InterPro" id="IPR036922">
    <property type="entry name" value="Rieske_2Fe-2S_sf"/>
</dbReference>
<protein>
    <recommendedName>
        <fullName evidence="7">Rieske domain-containing protein</fullName>
    </recommendedName>
</protein>
<dbReference type="PANTHER" id="PTHR21496:SF19">
    <property type="entry name" value="SI:CH211-212D10.2"/>
    <property type="match status" value="1"/>
</dbReference>
<keyword evidence="5" id="KW-0411">Iron-sulfur</keyword>
<dbReference type="EMBL" id="JACVVK020000179">
    <property type="protein sequence ID" value="KAK7486413.1"/>
    <property type="molecule type" value="Genomic_DNA"/>
</dbReference>
<keyword evidence="2" id="KW-0479">Metal-binding</keyword>
<dbReference type="GO" id="GO:0042128">
    <property type="term" value="P:nitrate assimilation"/>
    <property type="evidence" value="ECO:0007669"/>
    <property type="project" value="UniProtKB-KW"/>
</dbReference>
<dbReference type="Pfam" id="PF13806">
    <property type="entry name" value="Rieske_2"/>
    <property type="match status" value="1"/>
</dbReference>
<evidence type="ECO:0000256" key="5">
    <source>
        <dbReference type="ARBA" id="ARBA00023014"/>
    </source>
</evidence>
<evidence type="ECO:0000259" key="7">
    <source>
        <dbReference type="PROSITE" id="PS51296"/>
    </source>
</evidence>
<dbReference type="GO" id="GO:0016491">
    <property type="term" value="F:oxidoreductase activity"/>
    <property type="evidence" value="ECO:0007669"/>
    <property type="project" value="UniProtKB-KW"/>
</dbReference>
<keyword evidence="6" id="KW-0534">Nitrate assimilation</keyword>
<reference evidence="8 9" key="1">
    <citation type="journal article" date="2023" name="Sci. Data">
        <title>Genome assembly of the Korean intertidal mud-creeper Batillaria attramentaria.</title>
        <authorList>
            <person name="Patra A.K."/>
            <person name="Ho P.T."/>
            <person name="Jun S."/>
            <person name="Lee S.J."/>
            <person name="Kim Y."/>
            <person name="Won Y.J."/>
        </authorList>
    </citation>
    <scope>NUCLEOTIDE SEQUENCE [LARGE SCALE GENOMIC DNA]</scope>
    <source>
        <strain evidence="8">Wonlab-2016</strain>
    </source>
</reference>
<keyword evidence="9" id="KW-1185">Reference proteome</keyword>
<dbReference type="InterPro" id="IPR012748">
    <property type="entry name" value="Rieske-like_NirD"/>
</dbReference>
<dbReference type="PANTHER" id="PTHR21496">
    <property type="entry name" value="FERREDOXIN-RELATED"/>
    <property type="match status" value="1"/>
</dbReference>
<dbReference type="Proteomes" id="UP001519460">
    <property type="component" value="Unassembled WGS sequence"/>
</dbReference>